<sequence>MAADPLLLTSLDDLALSDETVFALRAKNVLDALLFRFTGDLDKRGVAKTLGADSTAALLQSVQVSPAVAQRYVRVGRALVSVPSVAAYAVDGTLSAEHVDAIVKGLNHIDRRDPDLSEADRADCIRGLLTEARIFTPAAVVERAHDMAIALSPPDKEIPDAENDELNEVTFGTGDDGRTHGTLDLDKTVGEKLATELRPLAKPVPEPDGSPDPRTTPQRLAEALGKVLDSFFAHQDRPTEGGVKPRVTMTVSAEQLLALQLNGIPGATTPTPAPSFEWTGPVSTATAQTIACDAVITKIVLDNNGVPLDVGREHRTVTTAIRKALTVRDKGCAFPGCGCPAGWTDAHHIKFWSEGGETSLANTVLLCRRHHNYIHHKGWAVFIGHDGHPWFIKPGTTEPLRSHARRTMTTEPLAA</sequence>
<dbReference type="Pfam" id="PF02720">
    <property type="entry name" value="DUF222"/>
    <property type="match status" value="1"/>
</dbReference>
<keyword evidence="5" id="KW-1185">Reference proteome</keyword>
<comment type="caution">
    <text evidence="4">The sequence shown here is derived from an EMBL/GenBank/DDBJ whole genome shotgun (WGS) entry which is preliminary data.</text>
</comment>
<dbReference type="InterPro" id="IPR003870">
    <property type="entry name" value="DUF222"/>
</dbReference>
<feature type="region of interest" description="Disordered" evidence="2">
    <location>
        <begin position="196"/>
        <end position="217"/>
    </location>
</feature>
<dbReference type="Gene3D" id="1.10.30.50">
    <property type="match status" value="1"/>
</dbReference>
<dbReference type="InterPro" id="IPR002711">
    <property type="entry name" value="HNH"/>
</dbReference>
<dbReference type="EMBL" id="JAPWIE010000009">
    <property type="protein sequence ID" value="MCZ4553397.1"/>
    <property type="molecule type" value="Genomic_DNA"/>
</dbReference>
<evidence type="ECO:0000256" key="1">
    <source>
        <dbReference type="ARBA" id="ARBA00023450"/>
    </source>
</evidence>
<dbReference type="InterPro" id="IPR003615">
    <property type="entry name" value="HNH_nuc"/>
</dbReference>
<dbReference type="CDD" id="cd00085">
    <property type="entry name" value="HNHc"/>
    <property type="match status" value="1"/>
</dbReference>
<proteinExistence type="inferred from homology"/>
<evidence type="ECO:0000313" key="4">
    <source>
        <dbReference type="EMBL" id="MCZ4553397.1"/>
    </source>
</evidence>
<organism evidence="4 5">
    <name type="scientific">Gordonia rubripertincta</name>
    <name type="common">Rhodococcus corallinus</name>
    <dbReference type="NCBI Taxonomy" id="36822"/>
    <lineage>
        <taxon>Bacteria</taxon>
        <taxon>Bacillati</taxon>
        <taxon>Actinomycetota</taxon>
        <taxon>Actinomycetes</taxon>
        <taxon>Mycobacteriales</taxon>
        <taxon>Gordoniaceae</taxon>
        <taxon>Gordonia</taxon>
    </lineage>
</organism>
<dbReference type="Pfam" id="PF01844">
    <property type="entry name" value="HNH"/>
    <property type="match status" value="1"/>
</dbReference>
<evidence type="ECO:0000256" key="2">
    <source>
        <dbReference type="SAM" id="MobiDB-lite"/>
    </source>
</evidence>
<dbReference type="RefSeq" id="WP_301574065.1">
    <property type="nucleotide sequence ID" value="NZ_JAPWIE010000009.1"/>
</dbReference>
<dbReference type="Proteomes" id="UP001067235">
    <property type="component" value="Unassembled WGS sequence"/>
</dbReference>
<accession>A0ABT4N2E0</accession>
<comment type="similarity">
    <text evidence="1">Belongs to the Rv1128c/1148c/1588c/1702c/1945/3466 family.</text>
</comment>
<dbReference type="SMART" id="SM00507">
    <property type="entry name" value="HNHc"/>
    <property type="match status" value="1"/>
</dbReference>
<protein>
    <submittedName>
        <fullName evidence="4">DUF222 domain-containing protein</fullName>
    </submittedName>
</protein>
<name>A0ABT4N2E0_GORRU</name>
<reference evidence="4" key="1">
    <citation type="submission" date="2022-12" db="EMBL/GenBank/DDBJ databases">
        <authorList>
            <person name="Krivoruchko A.V."/>
            <person name="Elkin A."/>
        </authorList>
    </citation>
    <scope>NUCLEOTIDE SEQUENCE</scope>
    <source>
        <strain evidence="4">IEGM 1388</strain>
    </source>
</reference>
<gene>
    <name evidence="4" type="ORF">O4213_25655</name>
</gene>
<feature type="domain" description="HNH nuclease" evidence="3">
    <location>
        <begin position="320"/>
        <end position="372"/>
    </location>
</feature>
<evidence type="ECO:0000259" key="3">
    <source>
        <dbReference type="SMART" id="SM00507"/>
    </source>
</evidence>
<evidence type="ECO:0000313" key="5">
    <source>
        <dbReference type="Proteomes" id="UP001067235"/>
    </source>
</evidence>